<dbReference type="AlphaFoldDB" id="A0A7V3RI80"/>
<reference evidence="6" key="1">
    <citation type="journal article" date="2020" name="mSystems">
        <title>Genome- and Community-Level Interaction Insights into Carbon Utilization and Element Cycling Functions of Hydrothermarchaeota in Hydrothermal Sediment.</title>
        <authorList>
            <person name="Zhou Z."/>
            <person name="Liu Y."/>
            <person name="Xu W."/>
            <person name="Pan J."/>
            <person name="Luo Z.H."/>
            <person name="Li M."/>
        </authorList>
    </citation>
    <scope>NUCLEOTIDE SEQUENCE [LARGE SCALE GENOMIC DNA]</scope>
    <source>
        <strain evidence="6">SpSt-961</strain>
    </source>
</reference>
<dbReference type="Pfam" id="PF12837">
    <property type="entry name" value="Fer4_6"/>
    <property type="match status" value="1"/>
</dbReference>
<organism evidence="6">
    <name type="scientific">candidate division WOR-3 bacterium</name>
    <dbReference type="NCBI Taxonomy" id="2052148"/>
    <lineage>
        <taxon>Bacteria</taxon>
        <taxon>Bacteria division WOR-3</taxon>
    </lineage>
</organism>
<keyword evidence="2" id="KW-0479">Metal-binding</keyword>
<dbReference type="PANTHER" id="PTHR24960:SF79">
    <property type="entry name" value="PHOTOSYSTEM I IRON-SULFUR CENTER"/>
    <property type="match status" value="1"/>
</dbReference>
<keyword evidence="4" id="KW-0411">Iron-sulfur</keyword>
<gene>
    <name evidence="6" type="ORF">ENX68_06245</name>
</gene>
<dbReference type="InterPro" id="IPR017896">
    <property type="entry name" value="4Fe4S_Fe-S-bd"/>
</dbReference>
<dbReference type="InterPro" id="IPR050157">
    <property type="entry name" value="PSI_iron-sulfur_center"/>
</dbReference>
<evidence type="ECO:0000256" key="3">
    <source>
        <dbReference type="ARBA" id="ARBA00023004"/>
    </source>
</evidence>
<dbReference type="InterPro" id="IPR017900">
    <property type="entry name" value="4Fe4S_Fe_S_CS"/>
</dbReference>
<proteinExistence type="predicted"/>
<evidence type="ECO:0000256" key="4">
    <source>
        <dbReference type="ARBA" id="ARBA00023014"/>
    </source>
</evidence>
<dbReference type="GO" id="GO:0046872">
    <property type="term" value="F:metal ion binding"/>
    <property type="evidence" value="ECO:0007669"/>
    <property type="project" value="UniProtKB-KW"/>
</dbReference>
<name>A0A7V3RI80_UNCW3</name>
<accession>A0A7V3RI80</accession>
<dbReference type="PROSITE" id="PS00198">
    <property type="entry name" value="4FE4S_FER_1"/>
    <property type="match status" value="2"/>
</dbReference>
<dbReference type="PANTHER" id="PTHR24960">
    <property type="entry name" value="PHOTOSYSTEM I IRON-SULFUR CENTER-RELATED"/>
    <property type="match status" value="1"/>
</dbReference>
<dbReference type="Gene3D" id="3.30.70.20">
    <property type="match status" value="3"/>
</dbReference>
<keyword evidence="1" id="KW-0004">4Fe-4S</keyword>
<evidence type="ECO:0000256" key="2">
    <source>
        <dbReference type="ARBA" id="ARBA00022723"/>
    </source>
</evidence>
<keyword evidence="3" id="KW-0408">Iron</keyword>
<feature type="domain" description="4Fe-4S ferredoxin-type" evidence="5">
    <location>
        <begin position="170"/>
        <end position="200"/>
    </location>
</feature>
<feature type="domain" description="4Fe-4S ferredoxin-type" evidence="5">
    <location>
        <begin position="201"/>
        <end position="230"/>
    </location>
</feature>
<comment type="caution">
    <text evidence="6">The sequence shown here is derived from an EMBL/GenBank/DDBJ whole genome shotgun (WGS) entry which is preliminary data.</text>
</comment>
<protein>
    <submittedName>
        <fullName evidence="6">4Fe-4S dicluster domain-containing protein</fullName>
    </submittedName>
</protein>
<feature type="domain" description="4Fe-4S ferredoxin-type" evidence="5">
    <location>
        <begin position="140"/>
        <end position="169"/>
    </location>
</feature>
<dbReference type="Pfam" id="PF13187">
    <property type="entry name" value="Fer4_9"/>
    <property type="match status" value="1"/>
</dbReference>
<feature type="domain" description="4Fe-4S ferredoxin-type" evidence="5">
    <location>
        <begin position="66"/>
        <end position="95"/>
    </location>
</feature>
<evidence type="ECO:0000259" key="5">
    <source>
        <dbReference type="PROSITE" id="PS51379"/>
    </source>
</evidence>
<dbReference type="Pfam" id="PF14697">
    <property type="entry name" value="Fer4_21"/>
    <property type="match status" value="1"/>
</dbReference>
<feature type="domain" description="4Fe-4S ferredoxin-type" evidence="5">
    <location>
        <begin position="110"/>
        <end position="139"/>
    </location>
</feature>
<dbReference type="EMBL" id="DTOZ01000154">
    <property type="protein sequence ID" value="HGE78578.1"/>
    <property type="molecule type" value="Genomic_DNA"/>
</dbReference>
<dbReference type="SUPFAM" id="SSF54862">
    <property type="entry name" value="4Fe-4S ferredoxins"/>
    <property type="match status" value="2"/>
</dbReference>
<dbReference type="Pfam" id="PF12798">
    <property type="entry name" value="Fer4_3"/>
    <property type="match status" value="1"/>
</dbReference>
<dbReference type="CDD" id="cd10549">
    <property type="entry name" value="MtMvhB_like"/>
    <property type="match status" value="2"/>
</dbReference>
<sequence length="237" mass="26051">MEDYICVLRCKGGTNASDLFIYNGPEDCWLNYTLFQGNKACIYGCLGDGNCARVCPKRAIHINNDHLPVIDPNLCDGCGICVKECPRNVLELISRSQLVYLACKSLDIEQEVKGYCRSGCTGCGICRDVCPYGAIRIENNLPIIDYNRCNSCGICVKKCPRNCFVDRARARPYGIISLKCNGCGECVKVCQFNAISGKPNQRHIIDKEVCIGCGRCFEVCPIRAITMAGALGYTKVA</sequence>
<dbReference type="GO" id="GO:0051539">
    <property type="term" value="F:4 iron, 4 sulfur cluster binding"/>
    <property type="evidence" value="ECO:0007669"/>
    <property type="project" value="UniProtKB-KW"/>
</dbReference>
<dbReference type="PROSITE" id="PS51379">
    <property type="entry name" value="4FE4S_FER_2"/>
    <property type="match status" value="6"/>
</dbReference>
<feature type="domain" description="4Fe-4S ferredoxin-type" evidence="5">
    <location>
        <begin position="31"/>
        <end position="65"/>
    </location>
</feature>
<evidence type="ECO:0000313" key="6">
    <source>
        <dbReference type="EMBL" id="HGE78578.1"/>
    </source>
</evidence>
<evidence type="ECO:0000256" key="1">
    <source>
        <dbReference type="ARBA" id="ARBA00022485"/>
    </source>
</evidence>